<keyword evidence="4" id="KW-0645">Protease</keyword>
<dbReference type="PROSITE" id="PS51767">
    <property type="entry name" value="PEPTIDASE_A1"/>
    <property type="match status" value="1"/>
</dbReference>
<evidence type="ECO:0000256" key="1">
    <source>
        <dbReference type="ARBA" id="ARBA00007447"/>
    </source>
</evidence>
<gene>
    <name evidence="4" type="ORF">SHERM_16482</name>
</gene>
<feature type="signal peptide" evidence="2">
    <location>
        <begin position="1"/>
        <end position="24"/>
    </location>
</feature>
<protein>
    <submittedName>
        <fullName evidence="4">Eukaryotic aspartyl protease family protein</fullName>
    </submittedName>
</protein>
<dbReference type="PROSITE" id="PS51257">
    <property type="entry name" value="PROKAR_LIPOPROTEIN"/>
    <property type="match status" value="1"/>
</dbReference>
<dbReference type="InterPro" id="IPR001461">
    <property type="entry name" value="Aspartic_peptidase_A1"/>
</dbReference>
<feature type="domain" description="Peptidase A1" evidence="3">
    <location>
        <begin position="129"/>
        <end position="268"/>
    </location>
</feature>
<dbReference type="EMBL" id="CACSLK010014277">
    <property type="protein sequence ID" value="CAA0816616.1"/>
    <property type="molecule type" value="Genomic_DNA"/>
</dbReference>
<dbReference type="GO" id="GO:0004190">
    <property type="term" value="F:aspartic-type endopeptidase activity"/>
    <property type="evidence" value="ECO:0007669"/>
    <property type="project" value="InterPro"/>
</dbReference>
<proteinExistence type="inferred from homology"/>
<feature type="chain" id="PRO_5040247961" evidence="2">
    <location>
        <begin position="25"/>
        <end position="268"/>
    </location>
</feature>
<comment type="caution">
    <text evidence="4">The sequence shown here is derived from an EMBL/GenBank/DDBJ whole genome shotgun (WGS) entry which is preliminary data.</text>
</comment>
<dbReference type="SUPFAM" id="SSF50630">
    <property type="entry name" value="Acid proteases"/>
    <property type="match status" value="1"/>
</dbReference>
<dbReference type="AlphaFoldDB" id="A0A9N7MXB0"/>
<comment type="similarity">
    <text evidence="1">Belongs to the peptidase A1 family.</text>
</comment>
<dbReference type="PANTHER" id="PTHR13683:SF750">
    <property type="entry name" value="ASPARTYL PROTEASE AED1"/>
    <property type="match status" value="1"/>
</dbReference>
<dbReference type="InterPro" id="IPR033121">
    <property type="entry name" value="PEPTIDASE_A1"/>
</dbReference>
<sequence length="268" mass="29056">MKFLCYSSLLLTTLLLLISSSCWGSDLENELHHVLDIASHLSTSVCQRTPPPGLKNKRSSAVVEVIRRHGPCADERLLNQTKSSQLSLGEEILRNDQSRVKSIHKRLRGRRGVVGSPVSTGDFLDYGTHIVTMGLGTPETNHFLILDTGSDLTWTQCQPCSLSCHRQQGPIFDPYKSRSYSDNSCNPSECSATSATSFNPGCSLTNKCTYSVFYGDNSVTTGFLGKDKLTIAPNETFSDFAFGCSLFSQGLYGLTAGLLGLGSGPISL</sequence>
<dbReference type="InterPro" id="IPR032861">
    <property type="entry name" value="TAXi_N"/>
</dbReference>
<accession>A0A9N7MXB0</accession>
<keyword evidence="2" id="KW-0732">Signal</keyword>
<dbReference type="OrthoDB" id="771136at2759"/>
<dbReference type="GO" id="GO:0006508">
    <property type="term" value="P:proteolysis"/>
    <property type="evidence" value="ECO:0007669"/>
    <property type="project" value="UniProtKB-KW"/>
</dbReference>
<reference evidence="4" key="1">
    <citation type="submission" date="2019-12" db="EMBL/GenBank/DDBJ databases">
        <authorList>
            <person name="Scholes J."/>
        </authorList>
    </citation>
    <scope>NUCLEOTIDE SEQUENCE</scope>
</reference>
<dbReference type="Gene3D" id="2.40.70.10">
    <property type="entry name" value="Acid Proteases"/>
    <property type="match status" value="1"/>
</dbReference>
<evidence type="ECO:0000256" key="2">
    <source>
        <dbReference type="SAM" id="SignalP"/>
    </source>
</evidence>
<dbReference type="Pfam" id="PF14543">
    <property type="entry name" value="TAXi_N"/>
    <property type="match status" value="1"/>
</dbReference>
<dbReference type="PANTHER" id="PTHR13683">
    <property type="entry name" value="ASPARTYL PROTEASES"/>
    <property type="match status" value="1"/>
</dbReference>
<keyword evidence="4" id="KW-0378">Hydrolase</keyword>
<evidence type="ECO:0000313" key="4">
    <source>
        <dbReference type="EMBL" id="CAA0816616.1"/>
    </source>
</evidence>
<evidence type="ECO:0000313" key="5">
    <source>
        <dbReference type="Proteomes" id="UP001153555"/>
    </source>
</evidence>
<dbReference type="InterPro" id="IPR021109">
    <property type="entry name" value="Peptidase_aspartic_dom_sf"/>
</dbReference>
<dbReference type="Proteomes" id="UP001153555">
    <property type="component" value="Unassembled WGS sequence"/>
</dbReference>
<organism evidence="4 5">
    <name type="scientific">Striga hermonthica</name>
    <name type="common">Purple witchweed</name>
    <name type="synonym">Buchnera hermonthica</name>
    <dbReference type="NCBI Taxonomy" id="68872"/>
    <lineage>
        <taxon>Eukaryota</taxon>
        <taxon>Viridiplantae</taxon>
        <taxon>Streptophyta</taxon>
        <taxon>Embryophyta</taxon>
        <taxon>Tracheophyta</taxon>
        <taxon>Spermatophyta</taxon>
        <taxon>Magnoliopsida</taxon>
        <taxon>eudicotyledons</taxon>
        <taxon>Gunneridae</taxon>
        <taxon>Pentapetalae</taxon>
        <taxon>asterids</taxon>
        <taxon>lamiids</taxon>
        <taxon>Lamiales</taxon>
        <taxon>Orobanchaceae</taxon>
        <taxon>Buchnereae</taxon>
        <taxon>Striga</taxon>
    </lineage>
</organism>
<evidence type="ECO:0000259" key="3">
    <source>
        <dbReference type="PROSITE" id="PS51767"/>
    </source>
</evidence>
<keyword evidence="5" id="KW-1185">Reference proteome</keyword>
<name>A0A9N7MXB0_STRHE</name>